<dbReference type="InterPro" id="IPR000980">
    <property type="entry name" value="SH2"/>
</dbReference>
<dbReference type="Gene3D" id="1.10.532.10">
    <property type="entry name" value="STAT transcription factor, N-terminal domain"/>
    <property type="match status" value="2"/>
</dbReference>
<dbReference type="EMBL" id="KB581996">
    <property type="protein sequence ID" value="EMP26239.1"/>
    <property type="molecule type" value="Genomic_DNA"/>
</dbReference>
<dbReference type="FunFam" id="1.10.238.10:FF:000012">
    <property type="entry name" value="Signal transducer and activator of transcription"/>
    <property type="match status" value="1"/>
</dbReference>
<evidence type="ECO:0000313" key="22">
    <source>
        <dbReference type="Proteomes" id="UP000031443"/>
    </source>
</evidence>
<evidence type="ECO:0000256" key="18">
    <source>
        <dbReference type="PROSITE-ProRule" id="PRU00191"/>
    </source>
</evidence>
<dbReference type="eggNOG" id="KOG3667">
    <property type="taxonomic scope" value="Eukaryota"/>
</dbReference>
<keyword evidence="16" id="KW-0804">Transcription</keyword>
<dbReference type="PROSITE" id="PS50001">
    <property type="entry name" value="SH2"/>
    <property type="match status" value="1"/>
</dbReference>
<dbReference type="PANTHER" id="PTHR11801">
    <property type="entry name" value="SIGNAL TRANSDUCER AND ACTIVATOR OF TRANSCRIPTION"/>
    <property type="match status" value="1"/>
</dbReference>
<dbReference type="GO" id="GO:0060337">
    <property type="term" value="P:type I interferon-mediated signaling pathway"/>
    <property type="evidence" value="ECO:0007669"/>
    <property type="project" value="UniProtKB-ARBA"/>
</dbReference>
<keyword evidence="4" id="KW-0488">Methylation</keyword>
<dbReference type="GO" id="GO:0051607">
    <property type="term" value="P:defense response to virus"/>
    <property type="evidence" value="ECO:0007669"/>
    <property type="project" value="UniProtKB-ARBA"/>
</dbReference>
<evidence type="ECO:0000256" key="6">
    <source>
        <dbReference type="ARBA" id="ARBA00022499"/>
    </source>
</evidence>
<evidence type="ECO:0000256" key="11">
    <source>
        <dbReference type="ARBA" id="ARBA00022999"/>
    </source>
</evidence>
<keyword evidence="7" id="KW-0597">Phosphoprotein</keyword>
<dbReference type="InterPro" id="IPR013801">
    <property type="entry name" value="STAT_TF_DNA-bd"/>
</dbReference>
<dbReference type="Pfam" id="PF21354">
    <property type="entry name" value="STAT_linker"/>
    <property type="match status" value="1"/>
</dbReference>
<dbReference type="InterPro" id="IPR035856">
    <property type="entry name" value="STAT4_SH2"/>
</dbReference>
<keyword evidence="5" id="KW-0963">Cytoplasm</keyword>
<comment type="similarity">
    <text evidence="3">Belongs to the transcription factor STAT family.</text>
</comment>
<dbReference type="InterPro" id="IPR012345">
    <property type="entry name" value="STAT_TF_DNA-bd_N"/>
</dbReference>
<dbReference type="InterPro" id="IPR001217">
    <property type="entry name" value="STAT"/>
</dbReference>
<dbReference type="FunFam" id="1.10.532.10:FF:000001">
    <property type="entry name" value="Signal transducer and activator of transcription"/>
    <property type="match status" value="2"/>
</dbReference>
<sequence>MGQILHCVTAIMLWHCKVTIKSSDTAPKEFPQTSHKGMQILIAFSLFLRSKEFGSVFTYANCMSQWSQVQQLEIKFLEQVDQFYDDNFPMEVRHLLAQWIESQDWEVASNNEPMATILLQNLLIQLDEQLDRVSQEKNLLLIHNLKRIRKLLQGKYHGNPMHIAVIISNCLREERRILAAASMPVQGPLEKQLQNSIVSERQRSVEHKVSAIKNSAQMTEQDVKYLEDLQEEFDFRYKTIQSLEQGDKNSVLMKQEMMMLQEMLNTLDYKRKEVLSKMAQVINESDVLMNNMLLEELLDWKRRQQIACIGGPLHSGLDQLQNCFTLLAESLFQVRRQLEKLDELLTKLTYDGDPILLQRPHLLERVNFLLYNLFRSSFVIERQPCMPTHPQRPMVLKTLIQFTVKLRLLIKLPELNYQIRVKATIDNNRRFVLCGTHVKAMNMDESANGSLSVEFRHLGPQMVTEELHSISFETQVSLYGLTIDLETSSLPVVMISNVSQLPNAWASIIWYNLLSKDSQNLAFFNNPPTATLSQLLEVLSWQFSSYVGRGLNSEQLNMLAEKLMGQQISYNDYQLSWAKFCKEHLSGKSFTFWVWLEAILDLIKKHILPLWIDGYIMGFVSKEKERVLLRDKMPGTFLLRFSESNLGGITFTWVDQSENGEVRFHSVEPYNKGRLTALPFADILRDYKVILADNVPENPLKYLYPDIPKDKAFGKYYSCQPNEVSRPTEGGVKGYVPAVFIPISKILYDSTDPHSPSDLLPMSPSVYAVLREHLSPTVIETAHRAASLKRYSSAAAALYVKTSTQMTQWYQLQQLDSKFLEQVHQLYDDSFPMEIRQYLAQWLENQDWEHAANNVSFATVLFHDLLSQLDDQFSRFLIENNFLLQHNIRKSKRNLQDHFQEDPIQMAMTIFNCLKEERKILSSAQLSDQANGAAAGRAASTSLGPHRFPQTRQMQVGNIQNTVMLDKQKELDMKVRSVKNNVVEVEQDIKTLEDVQDEYDFKCKTLQNRENEPNGVAQDEYKKEQLLLQKMFLTLDLKRKEVVTKIINLLNISEHTQSALINEELVEWKHRQQIACIGGPPNACLDQLQNWFTIVAESLQQVRQQLKKLEELEQKFTYEPDPITKNKQVLQDRTCSLFKQLIQSSFVVERQPCMPTHPQRPLVLKTGVQFTVKLRAGPSVSTCHSLATSSEGSRAEVRVAWFRKFNILGTNTKVMNMEESTNGSLAAEFRHLGPLIVTEELHSLSFETQLCQPGLVVDLENLSFFLNPPCARWSQLSEVLSWQFSSVTKRGLHADQLSMLGEKLLEPQFHSVEPYTKKELSAVTFPDIIRNYKVMAAENIPENPLSYLYPNIPKDNAFGKYYSRPKETSEPMDLDGPKGNGYIKTELISVSEVHPSRLQTTENLLPMSPEDFDEVSRMVSPAEIDTVVWCFFGGFFGQGGEGEGEESGDGHGICF</sequence>
<dbReference type="InterPro" id="IPR046991">
    <property type="entry name" value="STAT4_CC"/>
</dbReference>
<dbReference type="Pfam" id="PF02864">
    <property type="entry name" value="STAT_bind"/>
    <property type="match status" value="2"/>
</dbReference>
<comment type="subcellular location">
    <subcellularLocation>
        <location evidence="2">Cytoplasm</location>
    </subcellularLocation>
    <subcellularLocation>
        <location evidence="1">Nucleus</location>
    </subcellularLocation>
</comment>
<dbReference type="InterPro" id="IPR036535">
    <property type="entry name" value="STAT_N_sf"/>
</dbReference>
<dbReference type="CDD" id="cd16851">
    <property type="entry name" value="STAT1_CCD"/>
    <property type="match status" value="1"/>
</dbReference>
<dbReference type="Gene3D" id="1.20.1050.20">
    <property type="entry name" value="STAT transcription factor, all-alpha domain"/>
    <property type="match status" value="2"/>
</dbReference>
<accession>M7ANW5</accession>
<dbReference type="FunFam" id="2.60.40.630:FF:000001">
    <property type="entry name" value="Signal transducer and activator of transcription"/>
    <property type="match status" value="1"/>
</dbReference>
<dbReference type="SMART" id="SM00964">
    <property type="entry name" value="STAT_int"/>
    <property type="match status" value="2"/>
</dbReference>
<feature type="domain" description="SH2" evidence="20">
    <location>
        <begin position="611"/>
        <end position="689"/>
    </location>
</feature>
<dbReference type="CDD" id="cd16854">
    <property type="entry name" value="STAT4_CCD"/>
    <property type="match status" value="1"/>
</dbReference>
<evidence type="ECO:0000256" key="19">
    <source>
        <dbReference type="SAM" id="MobiDB-lite"/>
    </source>
</evidence>
<name>M7ANW5_CHEMY</name>
<evidence type="ECO:0000256" key="3">
    <source>
        <dbReference type="ARBA" id="ARBA00005586"/>
    </source>
</evidence>
<dbReference type="InterPro" id="IPR013800">
    <property type="entry name" value="STAT_TF_alpha"/>
</dbReference>
<dbReference type="FunFam" id="3.30.505.10:FF:000003">
    <property type="entry name" value="Signal transducer and activator of transcription"/>
    <property type="match status" value="2"/>
</dbReference>
<evidence type="ECO:0000256" key="9">
    <source>
        <dbReference type="ARBA" id="ARBA00022843"/>
    </source>
</evidence>
<evidence type="ECO:0000256" key="15">
    <source>
        <dbReference type="ARBA" id="ARBA00023159"/>
    </source>
</evidence>
<keyword evidence="22" id="KW-1185">Reference proteome</keyword>
<proteinExistence type="inferred from homology"/>
<dbReference type="STRING" id="8469.M7ANW5"/>
<evidence type="ECO:0000256" key="13">
    <source>
        <dbReference type="ARBA" id="ARBA00023054"/>
    </source>
</evidence>
<keyword evidence="12" id="KW-0805">Transcription regulation</keyword>
<keyword evidence="13" id="KW-0175">Coiled coil</keyword>
<evidence type="ECO:0000256" key="8">
    <source>
        <dbReference type="ARBA" id="ARBA00022765"/>
    </source>
</evidence>
<evidence type="ECO:0000256" key="4">
    <source>
        <dbReference type="ARBA" id="ARBA00022481"/>
    </source>
</evidence>
<keyword evidence="8" id="KW-0013">ADP-ribosylation</keyword>
<dbReference type="GO" id="GO:0051093">
    <property type="term" value="P:negative regulation of developmental process"/>
    <property type="evidence" value="ECO:0007669"/>
    <property type="project" value="UniProtKB-ARBA"/>
</dbReference>
<dbReference type="GO" id="GO:0060333">
    <property type="term" value="P:type II interferon-mediated signaling pathway"/>
    <property type="evidence" value="ECO:0007669"/>
    <property type="project" value="UniProtKB-ARBA"/>
</dbReference>
<keyword evidence="10" id="KW-0007">Acetylation</keyword>
<dbReference type="InterPro" id="IPR015988">
    <property type="entry name" value="STAT_TF_CC"/>
</dbReference>
<dbReference type="SUPFAM" id="SSF48092">
    <property type="entry name" value="Transcription factor STAT-4 N-domain"/>
    <property type="match status" value="2"/>
</dbReference>
<dbReference type="GO" id="GO:0000981">
    <property type="term" value="F:DNA-binding transcription factor activity, RNA polymerase II-specific"/>
    <property type="evidence" value="ECO:0007669"/>
    <property type="project" value="UniProtKB-ARBA"/>
</dbReference>
<evidence type="ECO:0000259" key="20">
    <source>
        <dbReference type="PROSITE" id="PS50001"/>
    </source>
</evidence>
<evidence type="ECO:0000313" key="21">
    <source>
        <dbReference type="EMBL" id="EMP26239.1"/>
    </source>
</evidence>
<dbReference type="InterPro" id="IPR036860">
    <property type="entry name" value="SH2_dom_sf"/>
</dbReference>
<dbReference type="SUPFAM" id="SSF55550">
    <property type="entry name" value="SH2 domain"/>
    <property type="match status" value="2"/>
</dbReference>
<dbReference type="CDD" id="cd10375">
    <property type="entry name" value="SH2_STAT4"/>
    <property type="match status" value="1"/>
</dbReference>
<evidence type="ECO:0000256" key="16">
    <source>
        <dbReference type="ARBA" id="ARBA00023163"/>
    </source>
</evidence>
<gene>
    <name evidence="21" type="ORF">UY3_16662</name>
</gene>
<dbReference type="GO" id="GO:0042981">
    <property type="term" value="P:regulation of apoptotic process"/>
    <property type="evidence" value="ECO:0007669"/>
    <property type="project" value="UniProtKB-ARBA"/>
</dbReference>
<dbReference type="Pfam" id="PF02865">
    <property type="entry name" value="STAT_int"/>
    <property type="match status" value="2"/>
</dbReference>
<dbReference type="Pfam" id="PF12162">
    <property type="entry name" value="STAT1_TAZ2bind"/>
    <property type="match status" value="1"/>
</dbReference>
<dbReference type="InterPro" id="IPR008967">
    <property type="entry name" value="p53-like_TF_DNA-bd_sf"/>
</dbReference>
<dbReference type="GO" id="GO:0007259">
    <property type="term" value="P:cell surface receptor signaling pathway via JAK-STAT"/>
    <property type="evidence" value="ECO:0007669"/>
    <property type="project" value="UniProtKB-ARBA"/>
</dbReference>
<keyword evidence="9" id="KW-0832">Ubl conjugation</keyword>
<keyword evidence="14" id="KW-0238">DNA-binding</keyword>
<dbReference type="InterPro" id="IPR048988">
    <property type="entry name" value="STAT_linker"/>
</dbReference>
<evidence type="ECO:0000256" key="7">
    <source>
        <dbReference type="ARBA" id="ARBA00022553"/>
    </source>
</evidence>
<evidence type="ECO:0000256" key="12">
    <source>
        <dbReference type="ARBA" id="ARBA00023015"/>
    </source>
</evidence>
<dbReference type="GO" id="GO:0005737">
    <property type="term" value="C:cytoplasm"/>
    <property type="evidence" value="ECO:0007669"/>
    <property type="project" value="UniProtKB-SubCell"/>
</dbReference>
<dbReference type="Gene3D" id="3.30.505.10">
    <property type="entry name" value="SH2 domain"/>
    <property type="match status" value="2"/>
</dbReference>
<dbReference type="Gene3D" id="2.60.40.630">
    <property type="entry name" value="STAT transcription factor, DNA-binding domain"/>
    <property type="match status" value="2"/>
</dbReference>
<dbReference type="SUPFAM" id="SSF49417">
    <property type="entry name" value="p53-like transcription factors"/>
    <property type="match status" value="2"/>
</dbReference>
<keyword evidence="11 18" id="KW-0727">SH2 domain</keyword>
<keyword evidence="6" id="KW-1017">Isopeptide bond</keyword>
<evidence type="ECO:0000256" key="5">
    <source>
        <dbReference type="ARBA" id="ARBA00022490"/>
    </source>
</evidence>
<dbReference type="Gene3D" id="1.10.238.10">
    <property type="entry name" value="EF-hand"/>
    <property type="match status" value="1"/>
</dbReference>
<dbReference type="FunFam" id="1.20.1050.20:FF:000001">
    <property type="entry name" value="Signal transducer and activator of transcription"/>
    <property type="match status" value="2"/>
</dbReference>
<dbReference type="GO" id="GO:0003677">
    <property type="term" value="F:DNA binding"/>
    <property type="evidence" value="ECO:0007669"/>
    <property type="project" value="UniProtKB-KW"/>
</dbReference>
<dbReference type="SUPFAM" id="SSF47655">
    <property type="entry name" value="STAT"/>
    <property type="match status" value="2"/>
</dbReference>
<dbReference type="InterPro" id="IPR022752">
    <property type="entry name" value="STAT1_TAZ2-bd_C"/>
</dbReference>
<keyword evidence="17" id="KW-0539">Nucleus</keyword>
<evidence type="ECO:0000256" key="1">
    <source>
        <dbReference type="ARBA" id="ARBA00004123"/>
    </source>
</evidence>
<dbReference type="Proteomes" id="UP000031443">
    <property type="component" value="Unassembled WGS sequence"/>
</dbReference>
<organism evidence="21 22">
    <name type="scientific">Chelonia mydas</name>
    <name type="common">Green sea-turtle</name>
    <name type="synonym">Chelonia agassizi</name>
    <dbReference type="NCBI Taxonomy" id="8469"/>
    <lineage>
        <taxon>Eukaryota</taxon>
        <taxon>Metazoa</taxon>
        <taxon>Chordata</taxon>
        <taxon>Craniata</taxon>
        <taxon>Vertebrata</taxon>
        <taxon>Euteleostomi</taxon>
        <taxon>Archelosauria</taxon>
        <taxon>Testudinata</taxon>
        <taxon>Testudines</taxon>
        <taxon>Cryptodira</taxon>
        <taxon>Durocryptodira</taxon>
        <taxon>Americhelydia</taxon>
        <taxon>Chelonioidea</taxon>
        <taxon>Cheloniidae</taxon>
        <taxon>Chelonia</taxon>
    </lineage>
</organism>
<keyword evidence="15" id="KW-0010">Activator</keyword>
<evidence type="ECO:0000256" key="10">
    <source>
        <dbReference type="ARBA" id="ARBA00022990"/>
    </source>
</evidence>
<dbReference type="GO" id="GO:0005654">
    <property type="term" value="C:nucleoplasm"/>
    <property type="evidence" value="ECO:0007669"/>
    <property type="project" value="UniProtKB-ARBA"/>
</dbReference>
<feature type="region of interest" description="Disordered" evidence="19">
    <location>
        <begin position="932"/>
        <end position="952"/>
    </location>
</feature>
<evidence type="ECO:0000256" key="14">
    <source>
        <dbReference type="ARBA" id="ARBA00023125"/>
    </source>
</evidence>
<dbReference type="Gene3D" id="6.10.250.3310">
    <property type="entry name" value="signal transducer and activator of transcription 1"/>
    <property type="match status" value="1"/>
</dbReference>
<protein>
    <submittedName>
        <fullName evidence="21">Signal transducer and activator of transcription 4</fullName>
    </submittedName>
</protein>
<dbReference type="InterPro" id="IPR013799">
    <property type="entry name" value="STAT_TF_prot_interaction"/>
</dbReference>
<dbReference type="Pfam" id="PF00017">
    <property type="entry name" value="SH2"/>
    <property type="match status" value="1"/>
</dbReference>
<reference evidence="22" key="1">
    <citation type="journal article" date="2013" name="Nat. Genet.">
        <title>The draft genomes of soft-shell turtle and green sea turtle yield insights into the development and evolution of the turtle-specific body plan.</title>
        <authorList>
            <person name="Wang Z."/>
            <person name="Pascual-Anaya J."/>
            <person name="Zadissa A."/>
            <person name="Li W."/>
            <person name="Niimura Y."/>
            <person name="Huang Z."/>
            <person name="Li C."/>
            <person name="White S."/>
            <person name="Xiong Z."/>
            <person name="Fang D."/>
            <person name="Wang B."/>
            <person name="Ming Y."/>
            <person name="Chen Y."/>
            <person name="Zheng Y."/>
            <person name="Kuraku S."/>
            <person name="Pignatelli M."/>
            <person name="Herrero J."/>
            <person name="Beal K."/>
            <person name="Nozawa M."/>
            <person name="Li Q."/>
            <person name="Wang J."/>
            <person name="Zhang H."/>
            <person name="Yu L."/>
            <person name="Shigenobu S."/>
            <person name="Wang J."/>
            <person name="Liu J."/>
            <person name="Flicek P."/>
            <person name="Searle S."/>
            <person name="Wang J."/>
            <person name="Kuratani S."/>
            <person name="Yin Y."/>
            <person name="Aken B."/>
            <person name="Zhang G."/>
            <person name="Irie N."/>
        </authorList>
    </citation>
    <scope>NUCLEOTIDE SEQUENCE [LARGE SCALE GENOMIC DNA]</scope>
</reference>
<dbReference type="Pfam" id="PF01017">
    <property type="entry name" value="STAT_alpha"/>
    <property type="match status" value="2"/>
</dbReference>
<dbReference type="InterPro" id="IPR038295">
    <property type="entry name" value="STAT1_C_sf"/>
</dbReference>
<evidence type="ECO:0000256" key="2">
    <source>
        <dbReference type="ARBA" id="ARBA00004496"/>
    </source>
</evidence>
<evidence type="ECO:0000256" key="17">
    <source>
        <dbReference type="ARBA" id="ARBA00023242"/>
    </source>
</evidence>